<feature type="chain" id="PRO_5029671264" evidence="2">
    <location>
        <begin position="23"/>
        <end position="571"/>
    </location>
</feature>
<dbReference type="SUPFAM" id="SSF56436">
    <property type="entry name" value="C-type lectin-like"/>
    <property type="match status" value="1"/>
</dbReference>
<proteinExistence type="predicted"/>
<dbReference type="InterPro" id="IPR016187">
    <property type="entry name" value="CTDL_fold"/>
</dbReference>
<reference evidence="4 5" key="1">
    <citation type="submission" date="2020-02" db="EMBL/GenBank/DDBJ databases">
        <title>Comparative genomics of sulfur disproportionating microorganisms.</title>
        <authorList>
            <person name="Ward L.M."/>
            <person name="Bertran E."/>
            <person name="Johnston D.T."/>
        </authorList>
    </citation>
    <scope>NUCLEOTIDE SEQUENCE [LARGE SCALE GENOMIC DNA]</scope>
    <source>
        <strain evidence="4 5">DSM 3696</strain>
    </source>
</reference>
<comment type="caution">
    <text evidence="4">The sequence shown here is derived from an EMBL/GenBank/DDBJ whole genome shotgun (WGS) entry which is preliminary data.</text>
</comment>
<feature type="signal peptide" evidence="2">
    <location>
        <begin position="1"/>
        <end position="22"/>
    </location>
</feature>
<dbReference type="PANTHER" id="PTHR23150:SF19">
    <property type="entry name" value="FORMYLGLYCINE-GENERATING ENZYME"/>
    <property type="match status" value="1"/>
</dbReference>
<feature type="domain" description="Sulfatase-modifying factor enzyme-like" evidence="3">
    <location>
        <begin position="119"/>
        <end position="337"/>
    </location>
</feature>
<dbReference type="AlphaFoldDB" id="A0A7K3NL50"/>
<dbReference type="GO" id="GO:0120147">
    <property type="term" value="F:formylglycine-generating oxidase activity"/>
    <property type="evidence" value="ECO:0007669"/>
    <property type="project" value="TreeGrafter"/>
</dbReference>
<evidence type="ECO:0000256" key="2">
    <source>
        <dbReference type="SAM" id="SignalP"/>
    </source>
</evidence>
<dbReference type="RefSeq" id="WP_163301972.1">
    <property type="nucleotide sequence ID" value="NZ_JAAGRQ010000031.1"/>
</dbReference>
<dbReference type="EMBL" id="JAAGRQ010000031">
    <property type="protein sequence ID" value="NDY56924.1"/>
    <property type="molecule type" value="Genomic_DNA"/>
</dbReference>
<feature type="coiled-coil region" evidence="1">
    <location>
        <begin position="389"/>
        <end position="455"/>
    </location>
</feature>
<dbReference type="Proteomes" id="UP000469724">
    <property type="component" value="Unassembled WGS sequence"/>
</dbReference>
<evidence type="ECO:0000256" key="1">
    <source>
        <dbReference type="SAM" id="Coils"/>
    </source>
</evidence>
<dbReference type="InterPro" id="IPR051043">
    <property type="entry name" value="Sulfatase_Mod_Factor_Kinase"/>
</dbReference>
<name>A0A7K3NL50_9BACT</name>
<keyword evidence="5" id="KW-1185">Reference proteome</keyword>
<dbReference type="Gene3D" id="3.90.1580.10">
    <property type="entry name" value="paralog of FGE (formylglycine-generating enzyme)"/>
    <property type="match status" value="1"/>
</dbReference>
<keyword evidence="1" id="KW-0175">Coiled coil</keyword>
<evidence type="ECO:0000259" key="3">
    <source>
        <dbReference type="Pfam" id="PF03781"/>
    </source>
</evidence>
<dbReference type="PANTHER" id="PTHR23150">
    <property type="entry name" value="SULFATASE MODIFYING FACTOR 1, 2"/>
    <property type="match status" value="1"/>
</dbReference>
<evidence type="ECO:0000313" key="5">
    <source>
        <dbReference type="Proteomes" id="UP000469724"/>
    </source>
</evidence>
<gene>
    <name evidence="4" type="ORF">G3N56_09245</name>
</gene>
<organism evidence="4 5">
    <name type="scientific">Desulfolutivibrio sulfodismutans</name>
    <dbReference type="NCBI Taxonomy" id="63561"/>
    <lineage>
        <taxon>Bacteria</taxon>
        <taxon>Pseudomonadati</taxon>
        <taxon>Thermodesulfobacteriota</taxon>
        <taxon>Desulfovibrionia</taxon>
        <taxon>Desulfovibrionales</taxon>
        <taxon>Desulfovibrionaceae</taxon>
        <taxon>Desulfolutivibrio</taxon>
    </lineage>
</organism>
<protein>
    <submittedName>
        <fullName evidence="4">Formylglycine-generating enzyme family protein</fullName>
    </submittedName>
</protein>
<sequence length="571" mass="64015">MPARLCLAVLAFLLLLPLPGHSGALTAKNQLVPQSGYNPQALPDDILLPMPCGLQMVFRTVEIPAQGLLWDRGLTLGCDNCDRPGMEYYDRRYPSSISGPFTRDDLPEAWQGLVPTSKDMNYQYYFIGKYEVSTLQWKAVMEGVCPQETIPEADAMPKTEISWFDAIDFSKRYTEWLLSNAPESLPHFKDDPKNIGYLRLPTEAEWEYAARGGNRVASETLHQEDFFPLEGNTTISDYAIYRSEGNARIYDKAQTIGIRKPNPLGLHDTSGNAAELVLDEFHFSVGGRLHGSAGGFLRKGGGFSSSEGEIKPGRREEIPYFSNHGATSTRDMGARLVLSGVNTPDGRRRQDLMEEWKQLGERGSVQITGDNPLSELDKLLEATADPQIKENLSRLRAIIKDNQAQLEKKDSENLEGLIRTSAYIIEALRSYAVRNSMAIKNIKDAKDEIEKLKAKGGNNGGMLKFQQESVEKYGEAKLKFLEAIAAILNFYRMKMEEMAKFDVESYKTNLNIVKSEYRSAGVGFMANMSQNVDVLEKHMEMMRSGRQTLLTKGKILDDVLVKPLRDDIPLK</sequence>
<dbReference type="InterPro" id="IPR005532">
    <property type="entry name" value="SUMF_dom"/>
</dbReference>
<dbReference type="Pfam" id="PF03781">
    <property type="entry name" value="FGE-sulfatase"/>
    <property type="match status" value="1"/>
</dbReference>
<accession>A0A7K3NL50</accession>
<evidence type="ECO:0000313" key="4">
    <source>
        <dbReference type="EMBL" id="NDY56924.1"/>
    </source>
</evidence>
<keyword evidence="2" id="KW-0732">Signal</keyword>
<dbReference type="InterPro" id="IPR042095">
    <property type="entry name" value="SUMF_sf"/>
</dbReference>